<sequence>MSCALKPPRRSWELAFSAEPAEVASIRRVMRAHLELWGLSNLVADALLCVDELVSNVIDHVGVGTPASVTVSARGTRLRIEVRDPGAQALPVLVRAGEDCEAGRGMVLVAALTDLWGVQVDGAGKTTWCELVTPRSTSGGGVRD</sequence>
<reference evidence="3 4" key="1">
    <citation type="submission" date="2011-08" db="EMBL/GenBank/DDBJ databases">
        <authorList>
            <person name="Lin Y."/>
            <person name="Hao X."/>
            <person name="Johnstone L."/>
            <person name="Miller S.J."/>
            <person name="Wei G."/>
            <person name="Rensing C."/>
        </authorList>
    </citation>
    <scope>NUCLEOTIDE SEQUENCE [LARGE SCALE GENOMIC DNA]</scope>
    <source>
        <strain evidence="3 4">K42</strain>
    </source>
</reference>
<gene>
    <name evidence="3" type="ORF">SZN_16810</name>
</gene>
<evidence type="ECO:0000256" key="1">
    <source>
        <dbReference type="ARBA" id="ARBA00022527"/>
    </source>
</evidence>
<proteinExistence type="predicted"/>
<evidence type="ECO:0000259" key="2">
    <source>
        <dbReference type="Pfam" id="PF13581"/>
    </source>
</evidence>
<dbReference type="PANTHER" id="PTHR35526">
    <property type="entry name" value="ANTI-SIGMA-F FACTOR RSBW-RELATED"/>
    <property type="match status" value="1"/>
</dbReference>
<comment type="caution">
    <text evidence="3">The sequence shown here is derived from an EMBL/GenBank/DDBJ whole genome shotgun (WGS) entry which is preliminary data.</text>
</comment>
<dbReference type="GO" id="GO:0004674">
    <property type="term" value="F:protein serine/threonine kinase activity"/>
    <property type="evidence" value="ECO:0007669"/>
    <property type="project" value="UniProtKB-KW"/>
</dbReference>
<dbReference type="Proteomes" id="UP000004217">
    <property type="component" value="Unassembled WGS sequence"/>
</dbReference>
<dbReference type="InterPro" id="IPR003594">
    <property type="entry name" value="HATPase_dom"/>
</dbReference>
<dbReference type="Gene3D" id="3.30.565.10">
    <property type="entry name" value="Histidine kinase-like ATPase, C-terminal domain"/>
    <property type="match status" value="1"/>
</dbReference>
<dbReference type="InterPro" id="IPR036890">
    <property type="entry name" value="HATPase_C_sf"/>
</dbReference>
<evidence type="ECO:0000313" key="4">
    <source>
        <dbReference type="Proteomes" id="UP000004217"/>
    </source>
</evidence>
<dbReference type="SUPFAM" id="SSF55874">
    <property type="entry name" value="ATPase domain of HSP90 chaperone/DNA topoisomerase II/histidine kinase"/>
    <property type="match status" value="1"/>
</dbReference>
<dbReference type="CDD" id="cd16936">
    <property type="entry name" value="HATPase_RsbW-like"/>
    <property type="match status" value="1"/>
</dbReference>
<name>G2GCY5_9ACTN</name>
<dbReference type="Pfam" id="PF13581">
    <property type="entry name" value="HATPase_c_2"/>
    <property type="match status" value="1"/>
</dbReference>
<feature type="domain" description="Histidine kinase/HSP90-like ATPase" evidence="2">
    <location>
        <begin position="16"/>
        <end position="127"/>
    </location>
</feature>
<keyword evidence="1" id="KW-0808">Transferase</keyword>
<dbReference type="OrthoDB" id="3211521at2"/>
<dbReference type="EMBL" id="AGBF01000049">
    <property type="protein sequence ID" value="EGX58648.1"/>
    <property type="molecule type" value="Genomic_DNA"/>
</dbReference>
<evidence type="ECO:0000313" key="3">
    <source>
        <dbReference type="EMBL" id="EGX58648.1"/>
    </source>
</evidence>
<dbReference type="RefSeq" id="WP_007496415.1">
    <property type="nucleotide sequence ID" value="NZ_AGBF01000049.1"/>
</dbReference>
<accession>G2GCY5</accession>
<organism evidence="3 4">
    <name type="scientific">Streptomyces zinciresistens K42</name>
    <dbReference type="NCBI Taxonomy" id="700597"/>
    <lineage>
        <taxon>Bacteria</taxon>
        <taxon>Bacillati</taxon>
        <taxon>Actinomycetota</taxon>
        <taxon>Actinomycetes</taxon>
        <taxon>Kitasatosporales</taxon>
        <taxon>Streptomycetaceae</taxon>
        <taxon>Streptomyces</taxon>
    </lineage>
</organism>
<dbReference type="AlphaFoldDB" id="G2GCY5"/>
<keyword evidence="4" id="KW-1185">Reference proteome</keyword>
<protein>
    <recommendedName>
        <fullName evidence="2">Histidine kinase/HSP90-like ATPase domain-containing protein</fullName>
    </recommendedName>
</protein>
<keyword evidence="1" id="KW-0418">Kinase</keyword>
<keyword evidence="1" id="KW-0723">Serine/threonine-protein kinase</keyword>
<dbReference type="PANTHER" id="PTHR35526:SF3">
    <property type="entry name" value="ANTI-SIGMA-F FACTOR RSBW"/>
    <property type="match status" value="1"/>
</dbReference>
<dbReference type="InterPro" id="IPR050267">
    <property type="entry name" value="Anti-sigma-factor_SerPK"/>
</dbReference>